<dbReference type="Proteomes" id="UP001149090">
    <property type="component" value="Unassembled WGS sequence"/>
</dbReference>
<keyword evidence="2 3" id="KW-0040">ANK repeat</keyword>
<dbReference type="SMART" id="SM00225">
    <property type="entry name" value="BTB"/>
    <property type="match status" value="1"/>
</dbReference>
<dbReference type="AlphaFoldDB" id="A0A9Q0RBD0"/>
<evidence type="ECO:0000313" key="6">
    <source>
        <dbReference type="Proteomes" id="UP001149090"/>
    </source>
</evidence>
<proteinExistence type="predicted"/>
<dbReference type="SUPFAM" id="SSF54695">
    <property type="entry name" value="POZ domain"/>
    <property type="match status" value="1"/>
</dbReference>
<dbReference type="PROSITE" id="PS50088">
    <property type="entry name" value="ANK_REPEAT"/>
    <property type="match status" value="1"/>
</dbReference>
<dbReference type="OrthoDB" id="45365at2759"/>
<dbReference type="SUPFAM" id="SSF48403">
    <property type="entry name" value="Ankyrin repeat"/>
    <property type="match status" value="1"/>
</dbReference>
<dbReference type="SMART" id="SM00248">
    <property type="entry name" value="ANK"/>
    <property type="match status" value="3"/>
</dbReference>
<dbReference type="PANTHER" id="PTHR24134:SF9">
    <property type="entry name" value="ANKYRIN REPEAT AND SOCS BOX PROTEIN 8"/>
    <property type="match status" value="1"/>
</dbReference>
<reference evidence="5" key="1">
    <citation type="submission" date="2022-10" db="EMBL/GenBank/DDBJ databases">
        <title>Novel sulphate-reducing endosymbionts in the free-living metamonad Anaeramoeba.</title>
        <authorList>
            <person name="Jerlstrom-Hultqvist J."/>
            <person name="Cepicka I."/>
            <person name="Gallot-Lavallee L."/>
            <person name="Salas-Leiva D."/>
            <person name="Curtis B.A."/>
            <person name="Zahonova K."/>
            <person name="Pipaliya S."/>
            <person name="Dacks J."/>
            <person name="Roger A.J."/>
        </authorList>
    </citation>
    <scope>NUCLEOTIDE SEQUENCE</scope>
    <source>
        <strain evidence="5">BMAN</strain>
    </source>
</reference>
<evidence type="ECO:0000256" key="3">
    <source>
        <dbReference type="PROSITE-ProRule" id="PRU00023"/>
    </source>
</evidence>
<dbReference type="PROSITE" id="PS50097">
    <property type="entry name" value="BTB"/>
    <property type="match status" value="1"/>
</dbReference>
<keyword evidence="1" id="KW-0677">Repeat</keyword>
<evidence type="ECO:0000256" key="1">
    <source>
        <dbReference type="ARBA" id="ARBA00022737"/>
    </source>
</evidence>
<keyword evidence="6" id="KW-1185">Reference proteome</keyword>
<dbReference type="Gene3D" id="3.30.710.10">
    <property type="entry name" value="Potassium Channel Kv1.1, Chain A"/>
    <property type="match status" value="2"/>
</dbReference>
<gene>
    <name evidence="5" type="ORF">M0811_08262</name>
</gene>
<dbReference type="InterPro" id="IPR011333">
    <property type="entry name" value="SKP1/BTB/POZ_sf"/>
</dbReference>
<dbReference type="InterPro" id="IPR000210">
    <property type="entry name" value="BTB/POZ_dom"/>
</dbReference>
<comment type="caution">
    <text evidence="5">The sequence shown here is derived from an EMBL/GenBank/DDBJ whole genome shotgun (WGS) entry which is preliminary data.</text>
</comment>
<dbReference type="InterPro" id="IPR036770">
    <property type="entry name" value="Ankyrin_rpt-contain_sf"/>
</dbReference>
<dbReference type="CDD" id="cd18186">
    <property type="entry name" value="BTB_POZ_ZBTB_KLHL-like"/>
    <property type="match status" value="1"/>
</dbReference>
<feature type="domain" description="BTB" evidence="4">
    <location>
        <begin position="252"/>
        <end position="318"/>
    </location>
</feature>
<dbReference type="PANTHER" id="PTHR24134">
    <property type="entry name" value="ANKYRIN REPEAT-CONTAINING PROTEIN DDB_G0279043"/>
    <property type="match status" value="1"/>
</dbReference>
<evidence type="ECO:0000256" key="2">
    <source>
        <dbReference type="ARBA" id="ARBA00023043"/>
    </source>
</evidence>
<dbReference type="Pfam" id="PF00651">
    <property type="entry name" value="BTB"/>
    <property type="match status" value="1"/>
</dbReference>
<sequence>MNSYLAEFQKGDFSHIELLQEVDVNNQDLRTPLWWACFYRVPLEILNTLLQKSANVNISDGFTPLYNLCEKGVDPELLRSLLAFGADNDTPLHKACECDVGRQNIMMLLTAGADVHVKNGSTPIDLARTPELKELLQFRTNIMDEMTQLYKRGERCDFEITTMDGKTIQSHETILSARLGPNFRLLSSISKNKKNEEMESFFRWIYGGIISGAKKKTEDLASVFGIQNITEKSGINGLLKDLRKLYLDEDSKDFTIIIGDENIRVHSVILMMRSELYRGMFVSVKDDSHRVTDYSGRSPEALRTLIKYFYLDELDPDLSDSIIEELQEAHDYYQLNENSVLQRLLKLRK</sequence>
<organism evidence="5 6">
    <name type="scientific">Anaeramoeba ignava</name>
    <name type="common">Anaerobic marine amoeba</name>
    <dbReference type="NCBI Taxonomy" id="1746090"/>
    <lineage>
        <taxon>Eukaryota</taxon>
        <taxon>Metamonada</taxon>
        <taxon>Anaeramoebidae</taxon>
        <taxon>Anaeramoeba</taxon>
    </lineage>
</organism>
<evidence type="ECO:0000259" key="4">
    <source>
        <dbReference type="PROSITE" id="PS50097"/>
    </source>
</evidence>
<dbReference type="InterPro" id="IPR002110">
    <property type="entry name" value="Ankyrin_rpt"/>
</dbReference>
<dbReference type="EMBL" id="JAPDFW010000071">
    <property type="protein sequence ID" value="KAJ5073989.1"/>
    <property type="molecule type" value="Genomic_DNA"/>
</dbReference>
<evidence type="ECO:0000313" key="5">
    <source>
        <dbReference type="EMBL" id="KAJ5073989.1"/>
    </source>
</evidence>
<protein>
    <submittedName>
        <fullName evidence="5">Ankyrin repeat-containing protein</fullName>
    </submittedName>
</protein>
<dbReference type="Gene3D" id="1.25.40.20">
    <property type="entry name" value="Ankyrin repeat-containing domain"/>
    <property type="match status" value="1"/>
</dbReference>
<dbReference type="Pfam" id="PF12796">
    <property type="entry name" value="Ank_2"/>
    <property type="match status" value="1"/>
</dbReference>
<accession>A0A9Q0RBD0</accession>
<name>A0A9Q0RBD0_ANAIG</name>
<feature type="repeat" description="ANK" evidence="3">
    <location>
        <begin position="87"/>
        <end position="120"/>
    </location>
</feature>